<feature type="compositionally biased region" description="Polar residues" evidence="1">
    <location>
        <begin position="820"/>
        <end position="833"/>
    </location>
</feature>
<dbReference type="InterPro" id="IPR057207">
    <property type="entry name" value="FBXL15_LRR"/>
</dbReference>
<feature type="compositionally biased region" description="Polar residues" evidence="1">
    <location>
        <begin position="858"/>
        <end position="867"/>
    </location>
</feature>
<dbReference type="InterPro" id="IPR006553">
    <property type="entry name" value="Leu-rich_rpt_Cys-con_subtyp"/>
</dbReference>
<dbReference type="InterPro" id="IPR032675">
    <property type="entry name" value="LRR_dom_sf"/>
</dbReference>
<feature type="domain" description="F-box/LRR-repeat protein 15-like leucin rich repeat" evidence="2">
    <location>
        <begin position="121"/>
        <end position="301"/>
    </location>
</feature>
<feature type="region of interest" description="Disordered" evidence="1">
    <location>
        <begin position="451"/>
        <end position="701"/>
    </location>
</feature>
<feature type="region of interest" description="Disordered" evidence="1">
    <location>
        <begin position="797"/>
        <end position="948"/>
    </location>
</feature>
<feature type="compositionally biased region" description="Pro residues" evidence="1">
    <location>
        <begin position="509"/>
        <end position="529"/>
    </location>
</feature>
<organism evidence="3 4">
    <name type="scientific">Spizellomyces punctatus (strain DAOM BR117)</name>
    <dbReference type="NCBI Taxonomy" id="645134"/>
    <lineage>
        <taxon>Eukaryota</taxon>
        <taxon>Fungi</taxon>
        <taxon>Fungi incertae sedis</taxon>
        <taxon>Chytridiomycota</taxon>
        <taxon>Chytridiomycota incertae sedis</taxon>
        <taxon>Chytridiomycetes</taxon>
        <taxon>Spizellomycetales</taxon>
        <taxon>Spizellomycetaceae</taxon>
        <taxon>Spizellomyces</taxon>
    </lineage>
</organism>
<proteinExistence type="predicted"/>
<dbReference type="STRING" id="645134.A0A0L0H9Y7"/>
<dbReference type="Pfam" id="PF25372">
    <property type="entry name" value="DUF7885"/>
    <property type="match status" value="1"/>
</dbReference>
<gene>
    <name evidence="3" type="ORF">SPPG_06415</name>
</gene>
<protein>
    <recommendedName>
        <fullName evidence="2">F-box/LRR-repeat protein 15-like leucin rich repeat domain-containing protein</fullName>
    </recommendedName>
</protein>
<evidence type="ECO:0000313" key="4">
    <source>
        <dbReference type="Proteomes" id="UP000053201"/>
    </source>
</evidence>
<feature type="compositionally biased region" description="Basic residues" evidence="1">
    <location>
        <begin position="460"/>
        <end position="474"/>
    </location>
</feature>
<feature type="compositionally biased region" description="Polar residues" evidence="1">
    <location>
        <begin position="900"/>
        <end position="912"/>
    </location>
</feature>
<evidence type="ECO:0000259" key="2">
    <source>
        <dbReference type="Pfam" id="PF25372"/>
    </source>
</evidence>
<keyword evidence="4" id="KW-1185">Reference proteome</keyword>
<dbReference type="VEuPathDB" id="FungiDB:SPPG_06415"/>
<dbReference type="AlphaFoldDB" id="A0A0L0H9Y7"/>
<feature type="compositionally biased region" description="Low complexity" evidence="1">
    <location>
        <begin position="579"/>
        <end position="610"/>
    </location>
</feature>
<dbReference type="eggNOG" id="KOG4341">
    <property type="taxonomic scope" value="Eukaryota"/>
</dbReference>
<feature type="compositionally biased region" description="Basic and acidic residues" evidence="1">
    <location>
        <begin position="486"/>
        <end position="497"/>
    </location>
</feature>
<dbReference type="InParanoid" id="A0A0L0H9Y7"/>
<dbReference type="GO" id="GO:0031146">
    <property type="term" value="P:SCF-dependent proteasomal ubiquitin-dependent protein catabolic process"/>
    <property type="evidence" value="ECO:0007669"/>
    <property type="project" value="TreeGrafter"/>
</dbReference>
<sequence length="1057" mass="110708">MADTQELQPKEELQRTESPIPTVSSQKYMNLPAPVISGIVTYLDHADQVSALLVCRGWSRPVAEAMYRAPPLQSSDSFERLMSLLNTPLPAHPYPEMIRELDIGSSAADNLYMGDLDATLAVCTNLEVFRLENCFHISNILVRSLSTHCPSLKQVDLPGCPISDSFIPVLSKNCRQIERLDLSFTNLTVASLHAIVLNCDSLIQLDLSECRPVEEDTVLDLSNKGFTRPLQWLNLRNTPVSDDLLRFTATHCPNLEDLVLESCTEITDDALVKVANTCTKLRRLDVSFCDNISDLSLQAFAMRASSANGGTLRELYLTACDSIGAIAVHNLAQKCTNLDLLVLDGCDKILGTFVQSFASQPSDELECLLEGEAIRLFAAHVPGSNPVTPPASPGRPAGAATNYKVQVSYATTYGENADVGGWRSMSNVYGPGGQDSAALAAAALEAAKVQASSGAQLHRSLSRRTSRSMLRKRSSMSLADAAAEAEAAKQERQEKIREKRRSRTSIDPTPAPPPPVVSAPIVEPTPAPVPAVTAGQLLASGRTSPPSGEEIAGAIPLASGRRRSQPPPPASDSATNPPSTTQGQGWGAAASSATSNWGAPPALVSAPASATNWQQKPVDSWNQGTQSTAAPATNWTNPTPPASPGVNGVPDQQPVPAPLDKVRRRSIPVPAGPPPPGTNTAWSTPAGLQPPPAPIINGGASVTPLSAPLPAPAPAPAAPGTETVLLASGRAARAAAAKEATMGNGASPALSDGATISSGEGGESAVLLASGRRRSRTGSMTSPPVADVPAIATSLPMGNGAPALPSPSGLPAAPQAAQPWGSNPTIWTNPAQLTSASSTWSTANSSTTGGFVDPWAKSPQSPFSPVSNDPWAAPPLSYQPPQQPLASPPVAPYPQPTPSPTWGQNGAPTTNIRLAAAPGWGAAQGGSSGWTSTSPYSPNGVGQPSGGYFERTRARMQATGFGTQGGYGYGPAGDDDMNTSSGGFVFSCSRRGKMLLKLKIETKTGGHQTLAVHEFDDPHQLASEFCAYWDMAAFREPLVRLISVRKTNAVRQRVHAH</sequence>
<feature type="compositionally biased region" description="Low complexity" evidence="1">
    <location>
        <begin position="800"/>
        <end position="819"/>
    </location>
</feature>
<dbReference type="PANTHER" id="PTHR13318">
    <property type="entry name" value="PARTNER OF PAIRED, ISOFORM B-RELATED"/>
    <property type="match status" value="1"/>
</dbReference>
<feature type="compositionally biased region" description="Polar residues" evidence="1">
    <location>
        <begin position="611"/>
        <end position="627"/>
    </location>
</feature>
<feature type="compositionally biased region" description="Polar residues" evidence="1">
    <location>
        <begin position="16"/>
        <end position="25"/>
    </location>
</feature>
<dbReference type="CDD" id="cd09917">
    <property type="entry name" value="F-box_SF"/>
    <property type="match status" value="1"/>
</dbReference>
<feature type="compositionally biased region" description="Low complexity" evidence="1">
    <location>
        <begin position="834"/>
        <end position="848"/>
    </location>
</feature>
<dbReference type="Proteomes" id="UP000053201">
    <property type="component" value="Unassembled WGS sequence"/>
</dbReference>
<feature type="region of interest" description="Disordered" evidence="1">
    <location>
        <begin position="1"/>
        <end position="25"/>
    </location>
</feature>
<evidence type="ECO:0000313" key="3">
    <source>
        <dbReference type="EMBL" id="KNC97997.1"/>
    </source>
</evidence>
<dbReference type="SMART" id="SM00367">
    <property type="entry name" value="LRR_CC"/>
    <property type="match status" value="7"/>
</dbReference>
<reference evidence="3 4" key="1">
    <citation type="submission" date="2009-08" db="EMBL/GenBank/DDBJ databases">
        <title>The Genome Sequence of Spizellomyces punctatus strain DAOM BR117.</title>
        <authorList>
            <consortium name="The Broad Institute Genome Sequencing Platform"/>
            <person name="Russ C."/>
            <person name="Cuomo C."/>
            <person name="Shea T."/>
            <person name="Young S.K."/>
            <person name="Zeng Q."/>
            <person name="Koehrsen M."/>
            <person name="Haas B."/>
            <person name="Borodovsky M."/>
            <person name="Guigo R."/>
            <person name="Alvarado L."/>
            <person name="Berlin A."/>
            <person name="Bochicchio J."/>
            <person name="Borenstein D."/>
            <person name="Chapman S."/>
            <person name="Chen Z."/>
            <person name="Engels R."/>
            <person name="Freedman E."/>
            <person name="Gellesch M."/>
            <person name="Goldberg J."/>
            <person name="Griggs A."/>
            <person name="Gujja S."/>
            <person name="Heiman D."/>
            <person name="Hepburn T."/>
            <person name="Howarth C."/>
            <person name="Jen D."/>
            <person name="Larson L."/>
            <person name="Lewis B."/>
            <person name="Mehta T."/>
            <person name="Park D."/>
            <person name="Pearson M."/>
            <person name="Roberts A."/>
            <person name="Saif S."/>
            <person name="Shenoy N."/>
            <person name="Sisk P."/>
            <person name="Stolte C."/>
            <person name="Sykes S."/>
            <person name="Thomson T."/>
            <person name="Walk T."/>
            <person name="White J."/>
            <person name="Yandava C."/>
            <person name="Burger G."/>
            <person name="Gray M.W."/>
            <person name="Holland P.W.H."/>
            <person name="King N."/>
            <person name="Lang F.B.F."/>
            <person name="Roger A.J."/>
            <person name="Ruiz-Trillo I."/>
            <person name="Lander E."/>
            <person name="Nusbaum C."/>
        </authorList>
    </citation>
    <scope>NUCLEOTIDE SEQUENCE [LARGE SCALE GENOMIC DNA]</scope>
    <source>
        <strain evidence="3 4">DAOM BR117</strain>
    </source>
</reference>
<dbReference type="SUPFAM" id="SSF52047">
    <property type="entry name" value="RNI-like"/>
    <property type="match status" value="1"/>
</dbReference>
<evidence type="ECO:0000256" key="1">
    <source>
        <dbReference type="SAM" id="MobiDB-lite"/>
    </source>
</evidence>
<name>A0A0L0H9Y7_SPIPD</name>
<dbReference type="Gene3D" id="3.80.10.10">
    <property type="entry name" value="Ribonuclease Inhibitor"/>
    <property type="match status" value="2"/>
</dbReference>
<dbReference type="OrthoDB" id="10257471at2759"/>
<feature type="compositionally biased region" description="Low complexity" evidence="1">
    <location>
        <begin position="475"/>
        <end position="485"/>
    </location>
</feature>
<dbReference type="GO" id="GO:0019005">
    <property type="term" value="C:SCF ubiquitin ligase complex"/>
    <property type="evidence" value="ECO:0007669"/>
    <property type="project" value="TreeGrafter"/>
</dbReference>
<feature type="compositionally biased region" description="Pro residues" evidence="1">
    <location>
        <begin position="877"/>
        <end position="899"/>
    </location>
</feature>
<dbReference type="RefSeq" id="XP_016606037.1">
    <property type="nucleotide sequence ID" value="XM_016754627.1"/>
</dbReference>
<dbReference type="GeneID" id="27689723"/>
<feature type="compositionally biased region" description="Low complexity" evidence="1">
    <location>
        <begin position="628"/>
        <end position="637"/>
    </location>
</feature>
<accession>A0A0L0H9Y7</accession>
<dbReference type="EMBL" id="KQ257461">
    <property type="protein sequence ID" value="KNC97997.1"/>
    <property type="molecule type" value="Genomic_DNA"/>
</dbReference>